<dbReference type="InterPro" id="IPR036514">
    <property type="entry name" value="SGNH_hydro_sf"/>
</dbReference>
<evidence type="ECO:0000313" key="7">
    <source>
        <dbReference type="RefSeq" id="XP_020103408.1"/>
    </source>
</evidence>
<dbReference type="AlphaFoldDB" id="A0A6P5GBZ1"/>
<dbReference type="InterPro" id="IPR001087">
    <property type="entry name" value="GDSL"/>
</dbReference>
<dbReference type="GO" id="GO:0016788">
    <property type="term" value="F:hydrolase activity, acting on ester bonds"/>
    <property type="evidence" value="ECO:0007669"/>
    <property type="project" value="InterPro"/>
</dbReference>
<sequence>MRTATYVPNKRNVQGTTTSIFQPDLLIPMTIFSAVGGSRRRLDCRLVFAIVIAILLPCYCTGYPSLQRDSCFAALYAFGDSYTDTGNFVRAIYPSSPIGRPPYGETFFRRPTGRASDGRLVVDFLAEAVGLPLLPPYLAELSTAAAEVWRRGACFAVGWSAAMDAAFFRELGLKNLSWTGLSLAAQLQLFQDLQHSLTPEPGYRDMMSNSLFLVGEFGVNDYQYFLFLAKNVTDVYSAIPNVTSTISMGIKDLIRLGARTLIVPGVFPLGCLPNLLTLFKSERNEDYEPRTGCLKFLNELSTRHNLRLQEELDRLRELHPEVAIIYADYYGAATEIFNFPKKFGFKTPLTACCGGGKGPYNYSPLVNCGDKGSKVCDDPSQYVSWDGIHLTEAASEIVARGVLEGLYAVPSVAETCSSFSM</sequence>
<evidence type="ECO:0000256" key="1">
    <source>
        <dbReference type="ARBA" id="ARBA00008668"/>
    </source>
</evidence>
<keyword evidence="4" id="KW-0325">Glycoprotein</keyword>
<evidence type="ECO:0000313" key="6">
    <source>
        <dbReference type="Proteomes" id="UP000515123"/>
    </source>
</evidence>
<keyword evidence="5" id="KW-1133">Transmembrane helix</keyword>
<dbReference type="InterPro" id="IPR035669">
    <property type="entry name" value="SGNH_plant_lipase-like"/>
</dbReference>
<gene>
    <name evidence="7" type="primary">LOC109720587</name>
</gene>
<keyword evidence="5" id="KW-0812">Transmembrane</keyword>
<comment type="similarity">
    <text evidence="1">Belongs to the 'GDSL' lipolytic enzyme family.</text>
</comment>
<dbReference type="Pfam" id="PF00657">
    <property type="entry name" value="Lipase_GDSL"/>
    <property type="match status" value="1"/>
</dbReference>
<keyword evidence="2" id="KW-0732">Signal</keyword>
<dbReference type="Proteomes" id="UP000515123">
    <property type="component" value="Linkage group 1"/>
</dbReference>
<feature type="transmembrane region" description="Helical" evidence="5">
    <location>
        <begin position="46"/>
        <end position="66"/>
    </location>
</feature>
<name>A0A6P5GBZ1_ANACO</name>
<protein>
    <submittedName>
        <fullName evidence="7">GDSL esterase/lipase At1g28570-like</fullName>
    </submittedName>
</protein>
<dbReference type="GeneID" id="109720587"/>
<keyword evidence="5" id="KW-0472">Membrane</keyword>
<dbReference type="PANTHER" id="PTHR22835:SF663">
    <property type="entry name" value="LIPASE-LIKE"/>
    <property type="match status" value="1"/>
</dbReference>
<dbReference type="PANTHER" id="PTHR22835">
    <property type="entry name" value="ZINC FINGER FYVE DOMAIN CONTAINING PROTEIN"/>
    <property type="match status" value="1"/>
</dbReference>
<evidence type="ECO:0000256" key="5">
    <source>
        <dbReference type="SAM" id="Phobius"/>
    </source>
</evidence>
<dbReference type="Gene3D" id="3.40.50.1110">
    <property type="entry name" value="SGNH hydrolase"/>
    <property type="match status" value="1"/>
</dbReference>
<dbReference type="CDD" id="cd01837">
    <property type="entry name" value="SGNH_plant_lipase_like"/>
    <property type="match status" value="1"/>
</dbReference>
<evidence type="ECO:0000256" key="2">
    <source>
        <dbReference type="ARBA" id="ARBA00022729"/>
    </source>
</evidence>
<evidence type="ECO:0000256" key="3">
    <source>
        <dbReference type="ARBA" id="ARBA00022801"/>
    </source>
</evidence>
<dbReference type="RefSeq" id="XP_020103408.1">
    <property type="nucleotide sequence ID" value="XM_020247819.1"/>
</dbReference>
<keyword evidence="6" id="KW-1185">Reference proteome</keyword>
<dbReference type="OrthoDB" id="1600564at2759"/>
<dbReference type="Gramene" id="Aco006790.1.mrna1">
    <property type="protein sequence ID" value="Aco006790.1.mrna1"/>
    <property type="gene ID" value="Aco006790.1.path1"/>
</dbReference>
<reference evidence="7" key="2">
    <citation type="submission" date="2025-08" db="UniProtKB">
        <authorList>
            <consortium name="RefSeq"/>
        </authorList>
    </citation>
    <scope>IDENTIFICATION</scope>
    <source>
        <tissue evidence="7">Leaf</tissue>
    </source>
</reference>
<accession>A0A6P5GBZ1</accession>
<organism evidence="6 7">
    <name type="scientific">Ananas comosus</name>
    <name type="common">Pineapple</name>
    <name type="synonym">Ananas ananas</name>
    <dbReference type="NCBI Taxonomy" id="4615"/>
    <lineage>
        <taxon>Eukaryota</taxon>
        <taxon>Viridiplantae</taxon>
        <taxon>Streptophyta</taxon>
        <taxon>Embryophyta</taxon>
        <taxon>Tracheophyta</taxon>
        <taxon>Spermatophyta</taxon>
        <taxon>Magnoliopsida</taxon>
        <taxon>Liliopsida</taxon>
        <taxon>Poales</taxon>
        <taxon>Bromeliaceae</taxon>
        <taxon>Bromelioideae</taxon>
        <taxon>Ananas</taxon>
    </lineage>
</organism>
<keyword evidence="3" id="KW-0378">Hydrolase</keyword>
<evidence type="ECO:0000256" key="4">
    <source>
        <dbReference type="ARBA" id="ARBA00023180"/>
    </source>
</evidence>
<proteinExistence type="inferred from homology"/>
<reference evidence="6" key="1">
    <citation type="journal article" date="2015" name="Nat. Genet.">
        <title>The pineapple genome and the evolution of CAM photosynthesis.</title>
        <authorList>
            <person name="Ming R."/>
            <person name="VanBuren R."/>
            <person name="Wai C.M."/>
            <person name="Tang H."/>
            <person name="Schatz M.C."/>
            <person name="Bowers J.E."/>
            <person name="Lyons E."/>
            <person name="Wang M.L."/>
            <person name="Chen J."/>
            <person name="Biggers E."/>
            <person name="Zhang J."/>
            <person name="Huang L."/>
            <person name="Zhang L."/>
            <person name="Miao W."/>
            <person name="Zhang J."/>
            <person name="Ye Z."/>
            <person name="Miao C."/>
            <person name="Lin Z."/>
            <person name="Wang H."/>
            <person name="Zhou H."/>
            <person name="Yim W.C."/>
            <person name="Priest H.D."/>
            <person name="Zheng C."/>
            <person name="Woodhouse M."/>
            <person name="Edger P.P."/>
            <person name="Guyot R."/>
            <person name="Guo H.B."/>
            <person name="Guo H."/>
            <person name="Zheng G."/>
            <person name="Singh R."/>
            <person name="Sharma A."/>
            <person name="Min X."/>
            <person name="Zheng Y."/>
            <person name="Lee H."/>
            <person name="Gurtowski J."/>
            <person name="Sedlazeck F.J."/>
            <person name="Harkess A."/>
            <person name="McKain M.R."/>
            <person name="Liao Z."/>
            <person name="Fang J."/>
            <person name="Liu J."/>
            <person name="Zhang X."/>
            <person name="Zhang Q."/>
            <person name="Hu W."/>
            <person name="Qin Y."/>
            <person name="Wang K."/>
            <person name="Chen L.Y."/>
            <person name="Shirley N."/>
            <person name="Lin Y.R."/>
            <person name="Liu L.Y."/>
            <person name="Hernandez A.G."/>
            <person name="Wright C.L."/>
            <person name="Bulone V."/>
            <person name="Tuskan G.A."/>
            <person name="Heath K."/>
            <person name="Zee F."/>
            <person name="Moore P.H."/>
            <person name="Sunkar R."/>
            <person name="Leebens-Mack J.H."/>
            <person name="Mockler T."/>
            <person name="Bennetzen J.L."/>
            <person name="Freeling M."/>
            <person name="Sankoff D."/>
            <person name="Paterson A.H."/>
            <person name="Zhu X."/>
            <person name="Yang X."/>
            <person name="Smith J.A."/>
            <person name="Cushman J.C."/>
            <person name="Paull R.E."/>
            <person name="Yu Q."/>
        </authorList>
    </citation>
    <scope>NUCLEOTIDE SEQUENCE [LARGE SCALE GENOMIC DNA]</scope>
    <source>
        <strain evidence="6">cv. F153</strain>
    </source>
</reference>
<dbReference type="SUPFAM" id="SSF52266">
    <property type="entry name" value="SGNH hydrolase"/>
    <property type="match status" value="1"/>
</dbReference>